<feature type="region of interest" description="Disordered" evidence="3">
    <location>
        <begin position="401"/>
        <end position="426"/>
    </location>
</feature>
<feature type="compositionally biased region" description="Low complexity" evidence="3">
    <location>
        <begin position="157"/>
        <end position="184"/>
    </location>
</feature>
<keyword evidence="2" id="KW-0175">Coiled coil</keyword>
<comment type="caution">
    <text evidence="4">The sequence shown here is derived from an EMBL/GenBank/DDBJ whole genome shotgun (WGS) entry which is preliminary data.</text>
</comment>
<feature type="region of interest" description="Disordered" evidence="3">
    <location>
        <begin position="224"/>
        <end position="258"/>
    </location>
</feature>
<dbReference type="PANTHER" id="PTHR22406:SF2">
    <property type="entry name" value="SLAIN MOTIF-CONTAINING PROTEIN 1"/>
    <property type="match status" value="1"/>
</dbReference>
<dbReference type="AlphaFoldDB" id="A0A834FBP1"/>
<dbReference type="GO" id="GO:0035371">
    <property type="term" value="C:microtubule plus-end"/>
    <property type="evidence" value="ECO:0007669"/>
    <property type="project" value="TreeGrafter"/>
</dbReference>
<evidence type="ECO:0000256" key="2">
    <source>
        <dbReference type="ARBA" id="ARBA00023054"/>
    </source>
</evidence>
<organism evidence="4 5">
    <name type="scientific">Oryzias melastigma</name>
    <name type="common">Marine medaka</name>
    <dbReference type="NCBI Taxonomy" id="30732"/>
    <lineage>
        <taxon>Eukaryota</taxon>
        <taxon>Metazoa</taxon>
        <taxon>Chordata</taxon>
        <taxon>Craniata</taxon>
        <taxon>Vertebrata</taxon>
        <taxon>Euteleostomi</taxon>
        <taxon>Actinopterygii</taxon>
        <taxon>Neopterygii</taxon>
        <taxon>Teleostei</taxon>
        <taxon>Neoteleostei</taxon>
        <taxon>Acanthomorphata</taxon>
        <taxon>Ovalentaria</taxon>
        <taxon>Atherinomorphae</taxon>
        <taxon>Beloniformes</taxon>
        <taxon>Adrianichthyidae</taxon>
        <taxon>Oryziinae</taxon>
        <taxon>Oryzias</taxon>
    </lineage>
</organism>
<feature type="region of interest" description="Disordered" evidence="3">
    <location>
        <begin position="153"/>
        <end position="206"/>
    </location>
</feature>
<accession>A0A834FBP1</accession>
<dbReference type="InterPro" id="IPR026179">
    <property type="entry name" value="Slain"/>
</dbReference>
<dbReference type="GO" id="GO:0007020">
    <property type="term" value="P:microtubule nucleation"/>
    <property type="evidence" value="ECO:0007669"/>
    <property type="project" value="TreeGrafter"/>
</dbReference>
<feature type="compositionally biased region" description="Acidic residues" evidence="3">
    <location>
        <begin position="69"/>
        <end position="95"/>
    </location>
</feature>
<dbReference type="EMBL" id="WKFB01000275">
    <property type="protein sequence ID" value="KAF6728616.1"/>
    <property type="molecule type" value="Genomic_DNA"/>
</dbReference>
<proteinExistence type="inferred from homology"/>
<feature type="region of interest" description="Disordered" evidence="3">
    <location>
        <begin position="41"/>
        <end position="124"/>
    </location>
</feature>
<feature type="region of interest" description="Disordered" evidence="3">
    <location>
        <begin position="328"/>
        <end position="353"/>
    </location>
</feature>
<dbReference type="Pfam" id="PF15301">
    <property type="entry name" value="SLAIN"/>
    <property type="match status" value="1"/>
</dbReference>
<name>A0A834FBP1_ORYME</name>
<dbReference type="GO" id="GO:0031116">
    <property type="term" value="P:positive regulation of microtubule polymerization"/>
    <property type="evidence" value="ECO:0007669"/>
    <property type="project" value="TreeGrafter"/>
</dbReference>
<evidence type="ECO:0000256" key="3">
    <source>
        <dbReference type="SAM" id="MobiDB-lite"/>
    </source>
</evidence>
<gene>
    <name evidence="4" type="ORF">FQA47_011346</name>
</gene>
<evidence type="ECO:0000256" key="1">
    <source>
        <dbReference type="ARBA" id="ARBA00006652"/>
    </source>
</evidence>
<protein>
    <submittedName>
        <fullName evidence="4">SLAIN motif-containing protein 2</fullName>
    </submittedName>
</protein>
<evidence type="ECO:0000313" key="5">
    <source>
        <dbReference type="Proteomes" id="UP000646548"/>
    </source>
</evidence>
<sequence length="426" mass="47030">MEAAVLTAMAEVECGGGGNMLKAELEVKKLQELVRKLERQNEQLRSRSGGCRQSSLETFHYFQPHSVDDEATEDEEEEEEEEEEQLVLDDLELLDLDSLSSEPDETWLYSSSKSTQSSSDSLTPLEWCRKVLDSPKSEVEAARKSLSLKLEQVSRWRSSLPNPSLSSSSSSSSPGPPRVAGVSPISSSPQPPDRPAPSYSSPIHPLLHRTLSPIGKELSPVAERTPTFLPHPASQGRSQRRSAFSAQSSVDSDLGASELEDDPVGLEYKLQDLTDVQVMARLQEENLRAHRYFSFINPRRSKAGLRQHVLRPGQPPQPELLLPAQLARSRPWPGGGRRGGRRRLRAPPPAAAPPRLPAALPHLLQHQRLAKKHQLTVHPSFHPLHPPVPYRWLRLSGSGSALPRPVASGTGQPVRSRAAGLQNRVR</sequence>
<reference evidence="4" key="1">
    <citation type="journal article" name="BMC Genomics">
        <title>Long-read sequencing and de novo genome assembly of marine medaka (Oryzias melastigma).</title>
        <authorList>
            <person name="Liang P."/>
            <person name="Saqib H.S.A."/>
            <person name="Ni X."/>
            <person name="Shen Y."/>
        </authorList>
    </citation>
    <scope>NUCLEOTIDE SEQUENCE</scope>
    <source>
        <strain evidence="4">Bigg-433</strain>
    </source>
</reference>
<dbReference type="PANTHER" id="PTHR22406">
    <property type="entry name" value="NASCENT POLYPEPTIDE-ASSOCIATED COMPLEX SUBUNIT ALPHA, MUSCLE-SPECIFIC FORM"/>
    <property type="match status" value="1"/>
</dbReference>
<feature type="compositionally biased region" description="Low complexity" evidence="3">
    <location>
        <begin position="110"/>
        <end position="121"/>
    </location>
</feature>
<evidence type="ECO:0000313" key="4">
    <source>
        <dbReference type="EMBL" id="KAF6728616.1"/>
    </source>
</evidence>
<dbReference type="Proteomes" id="UP000646548">
    <property type="component" value="Unassembled WGS sequence"/>
</dbReference>
<feature type="compositionally biased region" description="Low complexity" evidence="3">
    <location>
        <begin position="233"/>
        <end position="249"/>
    </location>
</feature>
<comment type="similarity">
    <text evidence="1">Belongs to the SLAIN motif-containing family.</text>
</comment>
<dbReference type="GO" id="GO:0031122">
    <property type="term" value="P:cytoplasmic microtubule organization"/>
    <property type="evidence" value="ECO:0007669"/>
    <property type="project" value="TreeGrafter"/>
</dbReference>